<evidence type="ECO:0000313" key="1">
    <source>
        <dbReference type="EMBL" id="KAJ1182187.1"/>
    </source>
</evidence>
<comment type="caution">
    <text evidence="1">The sequence shown here is derived from an EMBL/GenBank/DDBJ whole genome shotgun (WGS) entry which is preliminary data.</text>
</comment>
<evidence type="ECO:0000313" key="2">
    <source>
        <dbReference type="Proteomes" id="UP001066276"/>
    </source>
</evidence>
<keyword evidence="2" id="KW-1185">Reference proteome</keyword>
<sequence>MAQPLLLNKPDPVTAAFRPYLFSDVVPPATTRATTESQNLGIGPPPPALGALGRFTASLRLSYGPH</sequence>
<accession>A0AAV7TZV0</accession>
<dbReference type="AlphaFoldDB" id="A0AAV7TZV0"/>
<name>A0AAV7TZV0_PLEWA</name>
<proteinExistence type="predicted"/>
<gene>
    <name evidence="1" type="ORF">NDU88_007381</name>
</gene>
<reference evidence="1" key="1">
    <citation type="journal article" date="2022" name="bioRxiv">
        <title>Sequencing and chromosome-scale assembly of the giantPleurodeles waltlgenome.</title>
        <authorList>
            <person name="Brown T."/>
            <person name="Elewa A."/>
            <person name="Iarovenko S."/>
            <person name="Subramanian E."/>
            <person name="Araus A.J."/>
            <person name="Petzold A."/>
            <person name="Susuki M."/>
            <person name="Suzuki K.-i.T."/>
            <person name="Hayashi T."/>
            <person name="Toyoda A."/>
            <person name="Oliveira C."/>
            <person name="Osipova E."/>
            <person name="Leigh N.D."/>
            <person name="Simon A."/>
            <person name="Yun M.H."/>
        </authorList>
    </citation>
    <scope>NUCLEOTIDE SEQUENCE</scope>
    <source>
        <strain evidence="1">20211129_DDA</strain>
        <tissue evidence="1">Liver</tissue>
    </source>
</reference>
<organism evidence="1 2">
    <name type="scientific">Pleurodeles waltl</name>
    <name type="common">Iberian ribbed newt</name>
    <dbReference type="NCBI Taxonomy" id="8319"/>
    <lineage>
        <taxon>Eukaryota</taxon>
        <taxon>Metazoa</taxon>
        <taxon>Chordata</taxon>
        <taxon>Craniata</taxon>
        <taxon>Vertebrata</taxon>
        <taxon>Euteleostomi</taxon>
        <taxon>Amphibia</taxon>
        <taxon>Batrachia</taxon>
        <taxon>Caudata</taxon>
        <taxon>Salamandroidea</taxon>
        <taxon>Salamandridae</taxon>
        <taxon>Pleurodelinae</taxon>
        <taxon>Pleurodeles</taxon>
    </lineage>
</organism>
<dbReference type="EMBL" id="JANPWB010000006">
    <property type="protein sequence ID" value="KAJ1182187.1"/>
    <property type="molecule type" value="Genomic_DNA"/>
</dbReference>
<protein>
    <submittedName>
        <fullName evidence="1">Uncharacterized protein</fullName>
    </submittedName>
</protein>
<dbReference type="Proteomes" id="UP001066276">
    <property type="component" value="Chromosome 3_2"/>
</dbReference>